<evidence type="ECO:0000256" key="5">
    <source>
        <dbReference type="SAM" id="SignalP"/>
    </source>
</evidence>
<keyword evidence="2" id="KW-0812">Transmembrane</keyword>
<evidence type="ECO:0000259" key="6">
    <source>
        <dbReference type="Pfam" id="PF04357"/>
    </source>
</evidence>
<feature type="domain" description="Translocation and assembly module TamB C-terminal" evidence="6">
    <location>
        <begin position="1191"/>
        <end position="1544"/>
    </location>
</feature>
<dbReference type="InterPro" id="IPR007452">
    <property type="entry name" value="TamB_C"/>
</dbReference>
<organism evidence="7 8">
    <name type="scientific">Falsochrobactrum ovis</name>
    <dbReference type="NCBI Taxonomy" id="1293442"/>
    <lineage>
        <taxon>Bacteria</taxon>
        <taxon>Pseudomonadati</taxon>
        <taxon>Pseudomonadota</taxon>
        <taxon>Alphaproteobacteria</taxon>
        <taxon>Hyphomicrobiales</taxon>
        <taxon>Brucellaceae</taxon>
        <taxon>Falsochrobactrum</taxon>
    </lineage>
</organism>
<proteinExistence type="predicted"/>
<evidence type="ECO:0000313" key="8">
    <source>
        <dbReference type="Proteomes" id="UP000249453"/>
    </source>
</evidence>
<keyword evidence="8" id="KW-1185">Reference proteome</keyword>
<accession>A0A364JYZ7</accession>
<dbReference type="RefSeq" id="WP_111573825.1">
    <property type="nucleotide sequence ID" value="NZ_JBHEEY010000001.1"/>
</dbReference>
<name>A0A364JYZ7_9HYPH</name>
<evidence type="ECO:0000256" key="2">
    <source>
        <dbReference type="ARBA" id="ARBA00022692"/>
    </source>
</evidence>
<dbReference type="GO" id="GO:0005886">
    <property type="term" value="C:plasma membrane"/>
    <property type="evidence" value="ECO:0007669"/>
    <property type="project" value="InterPro"/>
</dbReference>
<dbReference type="EMBL" id="QLMK01000001">
    <property type="protein sequence ID" value="RAK33964.1"/>
    <property type="molecule type" value="Genomic_DNA"/>
</dbReference>
<keyword evidence="3" id="KW-1133">Transmembrane helix</keyword>
<evidence type="ECO:0000256" key="3">
    <source>
        <dbReference type="ARBA" id="ARBA00022989"/>
    </source>
</evidence>
<evidence type="ECO:0000256" key="4">
    <source>
        <dbReference type="ARBA" id="ARBA00023136"/>
    </source>
</evidence>
<protein>
    <submittedName>
        <fullName evidence="7">Autotransporter secretion inner membrane protein TamB</fullName>
    </submittedName>
</protein>
<keyword evidence="5" id="KW-0732">Signal</keyword>
<comment type="subcellular location">
    <subcellularLocation>
        <location evidence="1">Membrane</location>
        <topology evidence="1">Single-pass membrane protein</topology>
    </subcellularLocation>
</comment>
<keyword evidence="4" id="KW-0472">Membrane</keyword>
<evidence type="ECO:0000313" key="7">
    <source>
        <dbReference type="EMBL" id="RAK33964.1"/>
    </source>
</evidence>
<dbReference type="Proteomes" id="UP000249453">
    <property type="component" value="Unassembled WGS sequence"/>
</dbReference>
<evidence type="ECO:0000256" key="1">
    <source>
        <dbReference type="ARBA" id="ARBA00004167"/>
    </source>
</evidence>
<dbReference type="GO" id="GO:0009306">
    <property type="term" value="P:protein secretion"/>
    <property type="evidence" value="ECO:0007669"/>
    <property type="project" value="InterPro"/>
</dbReference>
<sequence>MTRFLALLAFLLFALPAVAQEQAEEEKSYFLSFVENQLSAPNRRISISGISGLLSSEASVASITVADRDGVWLRIENAQLNWSRLALLRGNLSIQSLVAERIDFIRTPLPDTNVPTPEASTFSLPELPLSINIDRLEIAKLHFGEDVFGLESDISLDGNLSLAGGSLNSDFDIKRLDGPGGSFTLKAAYANADQKLDLNLQVSEPADGIVANLLKIDGRPPVELELTGEGTLDNLVVNLALDTNRTRTLSGKFTLTRQGDGRIFVAGFNGPIAVLVPAQFRDFFGAETTLSAKGLLRDAGGFRLDDLALKSAALDLKAEAESDNVGFLNRLRVDASIRDEEKGHVLLPLKGGETFVDNARLQISYGDRPTDDWIGKLEIANFTNATISASSIALDMGGIAQNLNNPTNRHITFNVNGGAQGISSQDAKLAEALGDAITLEIAGGWRSGMPVELATANIEGNGLGLALQGNIVDAAFNGDIIANVASLAPFGALADRKLAGSINIKAAGTVYPISGAFQLDLNGNAQNLHTGTQALDNLLQGDVQLSGALGRSVEGFSARNFRIGNERSEITANGSVASDKADFDFGVALSDLAMLSDRTSGRLTVKGSARGTDKLIALALRADVPQGELADRKLNDAALDFNALLDGNVATGTTLTGNLSGSAFLNGQRVDLGTLINIADDETRFSDLSFNAGGTNLSGDVTHTAKGLLSGNLKLDAADISTAAALFLTEATGAATANIHLTANGEKQNLDVTANAKNIKINQNHITSADIALKISDLFGVPVIDGDAAASNILIDTFGLDSFDLTANATGAKTDFKASTKLKIGTLATASGSLAPNDDGFELLLQSADVSQGNLKANLASPAKIAMKGGQISVDDLVINTGQNGMNGQVKLDGTVDDRLDLTVAIANLPLALGNTFQPDLGLGGIINGNARITGTREQPDIVFDATARDVTAALLRDQGIAALNAEAKGHSQNNQLNVNTHITGGGGIDLRANGIVPLDKGELAIDINLANLPLTALNGVVKDQDLSGNVSGTARVTGPLTNPAASFNLRGTSLAAKPLRENGLAPLTLEASGRYAANAIEMSALNIDGPQGLNVTANGKVPLSGQGLGVNVTGNVPLVLANRFLADRGSQASGTMSLTASVSGSFDRPQLRGMFSTAGAQFIDPETNVRVNDINIMGSMEGETITLRQVSGNFAGGGTISANGTISTNAAANFPADITVKLDRARYADGKLVVATVGGSISIKGPLMRDPLISGRINVERAEISVPENLGGGATYVPVEHINTPAAVEATLERAKVEERRSKVPTPTARPSMPRLDVVVSAPNQVFVRGRGLDAELGGRVRLTGPLTNIHPVGAFDLIRGRIGILGQRITFDEGNVTLVGDLNPQLNFVARTEGSDITAIVTVTGTVDNLNIVFSSTPELPQDEVLAHLIFKRSIGELSPFQIAQLAAAAAELAGGSNNSLMGSIRQGVGLDDIDVVTNSEGETAVRAGRYIKDNIYLGVEAGSGGTTKGTVNLDISRNLKAKGALGSDGDSSVGIFFERDY</sequence>
<gene>
    <name evidence="7" type="ORF">C7374_101291</name>
</gene>
<reference evidence="7 8" key="1">
    <citation type="submission" date="2018-06" db="EMBL/GenBank/DDBJ databases">
        <title>Genomic Encyclopedia of Type Strains, Phase IV (KMG-IV): sequencing the most valuable type-strain genomes for metagenomic binning, comparative biology and taxonomic classification.</title>
        <authorList>
            <person name="Goeker M."/>
        </authorList>
    </citation>
    <scope>NUCLEOTIDE SEQUENCE [LARGE SCALE GENOMIC DNA]</scope>
    <source>
        <strain evidence="7 8">DSM 26720</strain>
    </source>
</reference>
<dbReference type="OrthoDB" id="7784409at2"/>
<dbReference type="Pfam" id="PF04357">
    <property type="entry name" value="TamB"/>
    <property type="match status" value="1"/>
</dbReference>
<comment type="caution">
    <text evidence="7">The sequence shown here is derived from an EMBL/GenBank/DDBJ whole genome shotgun (WGS) entry which is preliminary data.</text>
</comment>
<feature type="signal peptide" evidence="5">
    <location>
        <begin position="1"/>
        <end position="19"/>
    </location>
</feature>
<feature type="chain" id="PRO_5016769525" evidence="5">
    <location>
        <begin position="20"/>
        <end position="1544"/>
    </location>
</feature>